<evidence type="ECO:0000256" key="1">
    <source>
        <dbReference type="SAM" id="MobiDB-lite"/>
    </source>
</evidence>
<proteinExistence type="predicted"/>
<evidence type="ECO:0000313" key="2">
    <source>
        <dbReference type="EMBL" id="ETX00222.1"/>
    </source>
</evidence>
<evidence type="ECO:0000313" key="3">
    <source>
        <dbReference type="Proteomes" id="UP000019141"/>
    </source>
</evidence>
<comment type="caution">
    <text evidence="2">The sequence shown here is derived from an EMBL/GenBank/DDBJ whole genome shotgun (WGS) entry which is preliminary data.</text>
</comment>
<dbReference type="InterPro" id="IPR053977">
    <property type="entry name" value="Rv2466c-like"/>
</dbReference>
<name>W4LS44_ENTF1</name>
<dbReference type="AlphaFoldDB" id="W4LS44"/>
<dbReference type="EMBL" id="AZHW01000365">
    <property type="protein sequence ID" value="ETX00222.1"/>
    <property type="molecule type" value="Genomic_DNA"/>
</dbReference>
<gene>
    <name evidence="2" type="ORF">ETSY1_12035</name>
</gene>
<keyword evidence="3" id="KW-1185">Reference proteome</keyword>
<accession>W4LS44</accession>
<dbReference type="SUPFAM" id="SSF52833">
    <property type="entry name" value="Thioredoxin-like"/>
    <property type="match status" value="1"/>
</dbReference>
<organism evidence="2 3">
    <name type="scientific">Entotheonella factor</name>
    <dbReference type="NCBI Taxonomy" id="1429438"/>
    <lineage>
        <taxon>Bacteria</taxon>
        <taxon>Pseudomonadati</taxon>
        <taxon>Nitrospinota/Tectimicrobiota group</taxon>
        <taxon>Candidatus Tectimicrobiota</taxon>
        <taxon>Candidatus Entotheonellia</taxon>
        <taxon>Candidatus Entotheonellales</taxon>
        <taxon>Candidatus Entotheonellaceae</taxon>
        <taxon>Candidatus Entotheonella</taxon>
    </lineage>
</organism>
<feature type="compositionally biased region" description="Basic and acidic residues" evidence="1">
    <location>
        <begin position="228"/>
        <end position="244"/>
    </location>
</feature>
<sequence>MSDHYDIEFFWDPVCPFAWITSRWIEKVSAQTDYKVNWRFISLRILNKDKDYATEFPPDYERGHTAGLRMLRVAAKIRTELGRDKMGPLYEGYGKAYFDQERGSGMRRRLGTVEHITEILTDVGLPTEYAAAADDTSWDAEIEAETELALSRTGRDVGTPIITFEPPDGVSFFGPVISRVPSDERAVELWNAVITLAKFPSFAEMKRSMREVPQLRILGGLTDTPEQEDWKAGHRADAVPEKNA</sequence>
<reference evidence="2 3" key="1">
    <citation type="journal article" date="2014" name="Nature">
        <title>An environmental bacterial taxon with a large and distinct metabolic repertoire.</title>
        <authorList>
            <person name="Wilson M.C."/>
            <person name="Mori T."/>
            <person name="Ruckert C."/>
            <person name="Uria A.R."/>
            <person name="Helf M.J."/>
            <person name="Takada K."/>
            <person name="Gernert C."/>
            <person name="Steffens U.A."/>
            <person name="Heycke N."/>
            <person name="Schmitt S."/>
            <person name="Rinke C."/>
            <person name="Helfrich E.J."/>
            <person name="Brachmann A.O."/>
            <person name="Gurgui C."/>
            <person name="Wakimoto T."/>
            <person name="Kracht M."/>
            <person name="Crusemann M."/>
            <person name="Hentschel U."/>
            <person name="Abe I."/>
            <person name="Matsunaga S."/>
            <person name="Kalinowski J."/>
            <person name="Takeyama H."/>
            <person name="Piel J."/>
        </authorList>
    </citation>
    <scope>NUCLEOTIDE SEQUENCE [LARGE SCALE GENOMIC DNA]</scope>
    <source>
        <strain evidence="3">TSY1</strain>
    </source>
</reference>
<dbReference type="Proteomes" id="UP000019141">
    <property type="component" value="Unassembled WGS sequence"/>
</dbReference>
<dbReference type="Pfam" id="PF22234">
    <property type="entry name" value="Rv2466c-like"/>
    <property type="match status" value="1"/>
</dbReference>
<evidence type="ECO:0008006" key="4">
    <source>
        <dbReference type="Google" id="ProtNLM"/>
    </source>
</evidence>
<dbReference type="HOGENOM" id="CLU_087602_1_0_7"/>
<dbReference type="PATRIC" id="fig|1429438.4.peg.2424"/>
<feature type="region of interest" description="Disordered" evidence="1">
    <location>
        <begin position="223"/>
        <end position="244"/>
    </location>
</feature>
<dbReference type="InterPro" id="IPR036249">
    <property type="entry name" value="Thioredoxin-like_sf"/>
</dbReference>
<dbReference type="Gene3D" id="3.40.30.10">
    <property type="entry name" value="Glutaredoxin"/>
    <property type="match status" value="1"/>
</dbReference>
<protein>
    <recommendedName>
        <fullName evidence="4">DSBA-like thioredoxin domain-containing protein</fullName>
    </recommendedName>
</protein>